<proteinExistence type="predicted"/>
<reference evidence="1 2" key="1">
    <citation type="journal article" date="2015" name="Nature">
        <title>rRNA introns, odd ribosomes, and small enigmatic genomes across a large radiation of phyla.</title>
        <authorList>
            <person name="Brown C.T."/>
            <person name="Hug L.A."/>
            <person name="Thomas B.C."/>
            <person name="Sharon I."/>
            <person name="Castelle C.J."/>
            <person name="Singh A."/>
            <person name="Wilkins M.J."/>
            <person name="Williams K.H."/>
            <person name="Banfield J.F."/>
        </authorList>
    </citation>
    <scope>NUCLEOTIDE SEQUENCE [LARGE SCALE GENOMIC DNA]</scope>
</reference>
<dbReference type="STRING" id="1619048.UU49_C0027G0006"/>
<accession>A0A0G0V9C2</accession>
<dbReference type="EMBL" id="LCAV01000027">
    <property type="protein sequence ID" value="KKR97593.1"/>
    <property type="molecule type" value="Genomic_DNA"/>
</dbReference>
<evidence type="ECO:0000313" key="2">
    <source>
        <dbReference type="Proteomes" id="UP000034108"/>
    </source>
</evidence>
<dbReference type="Proteomes" id="UP000034108">
    <property type="component" value="Unassembled WGS sequence"/>
</dbReference>
<evidence type="ECO:0000313" key="1">
    <source>
        <dbReference type="EMBL" id="KKR97593.1"/>
    </source>
</evidence>
<comment type="caution">
    <text evidence="1">The sequence shown here is derived from an EMBL/GenBank/DDBJ whole genome shotgun (WGS) entry which is preliminary data.</text>
</comment>
<organism evidence="1 2">
    <name type="scientific">Candidatus Magasanikbacteria bacterium GW2011_GWC2_41_17</name>
    <dbReference type="NCBI Taxonomy" id="1619048"/>
    <lineage>
        <taxon>Bacteria</taxon>
        <taxon>Candidatus Magasanikiibacteriota</taxon>
    </lineage>
</organism>
<gene>
    <name evidence="1" type="ORF">UU49_C0027G0006</name>
</gene>
<sequence length="290" mass="33123">MATETASVKKGRARASFQELMRKYPDASLEEASGVLHAMAQVVATDVEEEIWFNFLMREAEHAPERELQELAMKFLARKMDAHSYFLRDCKDQQRIHACLALLSRTSWREHLTARDWKTVQDFVAERVEDECKRERFNDDAYPLSPMFNPAVLDQALINTCNWTLLIDKRMYRVIPKLYETVLRRVAGSVSPAEYQSGRYLPESGLFRGEYSLRAFNMMKLAESLAMSELKMIGRDVVRMTVLCGDTALVRGLSEPDAGRANTLFALVATALDEMGMRQRIESILPIPTA</sequence>
<name>A0A0G0V9C2_9BACT</name>
<dbReference type="AlphaFoldDB" id="A0A0G0V9C2"/>
<protein>
    <submittedName>
        <fullName evidence="1">Uncharacterized protein</fullName>
    </submittedName>
</protein>